<dbReference type="NCBIfam" id="NF003990">
    <property type="entry name" value="PRK05472.1-4"/>
    <property type="match status" value="1"/>
</dbReference>
<comment type="function">
    <text evidence="7">Modulates transcription in response to changes in cellular NADH/NAD(+) redox state.</text>
</comment>
<dbReference type="SMART" id="SM00881">
    <property type="entry name" value="CoA_binding"/>
    <property type="match status" value="1"/>
</dbReference>
<dbReference type="AlphaFoldDB" id="A0A1M6MX93"/>
<dbReference type="OrthoDB" id="9784760at2"/>
<evidence type="ECO:0000313" key="10">
    <source>
        <dbReference type="Proteomes" id="UP000184386"/>
    </source>
</evidence>
<organism evidence="9 10">
    <name type="scientific">Anaerocolumna jejuensis DSM 15929</name>
    <dbReference type="NCBI Taxonomy" id="1121322"/>
    <lineage>
        <taxon>Bacteria</taxon>
        <taxon>Bacillati</taxon>
        <taxon>Bacillota</taxon>
        <taxon>Clostridia</taxon>
        <taxon>Lachnospirales</taxon>
        <taxon>Lachnospiraceae</taxon>
        <taxon>Anaerocolumna</taxon>
    </lineage>
</organism>
<dbReference type="InterPro" id="IPR022876">
    <property type="entry name" value="Tscrpt_rep_Rex"/>
</dbReference>
<dbReference type="InterPro" id="IPR009718">
    <property type="entry name" value="Rex_DNA-bd_C_dom"/>
</dbReference>
<dbReference type="PANTHER" id="PTHR35786">
    <property type="entry name" value="REDOX-SENSING TRANSCRIPTIONAL REPRESSOR REX"/>
    <property type="match status" value="1"/>
</dbReference>
<evidence type="ECO:0000256" key="5">
    <source>
        <dbReference type="ARBA" id="ARBA00023125"/>
    </source>
</evidence>
<dbReference type="GO" id="GO:0003700">
    <property type="term" value="F:DNA-binding transcription factor activity"/>
    <property type="evidence" value="ECO:0007669"/>
    <property type="project" value="UniProtKB-UniRule"/>
</dbReference>
<feature type="domain" description="CoA-binding" evidence="8">
    <location>
        <begin position="79"/>
        <end position="180"/>
    </location>
</feature>
<evidence type="ECO:0000256" key="4">
    <source>
        <dbReference type="ARBA" id="ARBA00023027"/>
    </source>
</evidence>
<protein>
    <recommendedName>
        <fullName evidence="7">Redox-sensing transcriptional repressor Rex</fullName>
    </recommendedName>
</protein>
<dbReference type="InterPro" id="IPR036291">
    <property type="entry name" value="NAD(P)-bd_dom_sf"/>
</dbReference>
<dbReference type="NCBIfam" id="NF003995">
    <property type="entry name" value="PRK05472.2-4"/>
    <property type="match status" value="1"/>
</dbReference>
<feature type="DNA-binding region" description="H-T-H motif" evidence="7">
    <location>
        <begin position="16"/>
        <end position="55"/>
    </location>
</feature>
<evidence type="ECO:0000256" key="7">
    <source>
        <dbReference type="HAMAP-Rule" id="MF_01131"/>
    </source>
</evidence>
<feature type="binding site" evidence="7">
    <location>
        <begin position="90"/>
        <end position="95"/>
    </location>
    <ligand>
        <name>NAD(+)</name>
        <dbReference type="ChEBI" id="CHEBI:57540"/>
    </ligand>
</feature>
<dbReference type="RefSeq" id="WP_073273846.1">
    <property type="nucleotide sequence ID" value="NZ_FRAC01000007.1"/>
</dbReference>
<gene>
    <name evidence="7" type="primary">rex</name>
    <name evidence="9" type="ORF">SAMN02745136_01211</name>
</gene>
<keyword evidence="6 7" id="KW-0804">Transcription</keyword>
<dbReference type="Pfam" id="PF02629">
    <property type="entry name" value="CoA_binding"/>
    <property type="match status" value="1"/>
</dbReference>
<keyword evidence="10" id="KW-1185">Reference proteome</keyword>
<reference evidence="9 10" key="1">
    <citation type="submission" date="2016-11" db="EMBL/GenBank/DDBJ databases">
        <authorList>
            <person name="Jaros S."/>
            <person name="Januszkiewicz K."/>
            <person name="Wedrychowicz H."/>
        </authorList>
    </citation>
    <scope>NUCLEOTIDE SEQUENCE [LARGE SCALE GENOMIC DNA]</scope>
    <source>
        <strain evidence="9 10">DSM 15929</strain>
    </source>
</reference>
<dbReference type="InterPro" id="IPR036388">
    <property type="entry name" value="WH-like_DNA-bd_sf"/>
</dbReference>
<sequence length="217" mass="24540">MPGKEISLAVIQRLPRYYRYLGELLENDVVRISSKELSERMNVTASQIRQDLNNFGGFGQQGYGYNVEYLYTEIGKILGLDKRYSLIIIGAGNLGQALANYTDFERRGFYLKGIFDVNPRLEGISIRGVEIQMMDNLEEFVKKNKVHIAALTIPKMKAPQTAKEITDMGIKAIWNFAPVDLNLPSDVIVENVHLAESLMRISYTLKDLEASRESDGN</sequence>
<keyword evidence="5 7" id="KW-0238">DNA-binding</keyword>
<dbReference type="GO" id="GO:0005737">
    <property type="term" value="C:cytoplasm"/>
    <property type="evidence" value="ECO:0007669"/>
    <property type="project" value="UniProtKB-SubCell"/>
</dbReference>
<dbReference type="Gene3D" id="1.10.10.10">
    <property type="entry name" value="Winged helix-like DNA-binding domain superfamily/Winged helix DNA-binding domain"/>
    <property type="match status" value="1"/>
</dbReference>
<evidence type="ECO:0000259" key="8">
    <source>
        <dbReference type="SMART" id="SM00881"/>
    </source>
</evidence>
<dbReference type="GO" id="GO:0045892">
    <property type="term" value="P:negative regulation of DNA-templated transcription"/>
    <property type="evidence" value="ECO:0007669"/>
    <property type="project" value="InterPro"/>
</dbReference>
<keyword evidence="1 7" id="KW-0963">Cytoplasm</keyword>
<evidence type="ECO:0000256" key="1">
    <source>
        <dbReference type="ARBA" id="ARBA00022490"/>
    </source>
</evidence>
<dbReference type="InterPro" id="IPR003781">
    <property type="entry name" value="CoA-bd"/>
</dbReference>
<dbReference type="GO" id="GO:0003677">
    <property type="term" value="F:DNA binding"/>
    <property type="evidence" value="ECO:0007669"/>
    <property type="project" value="UniProtKB-UniRule"/>
</dbReference>
<dbReference type="PANTHER" id="PTHR35786:SF1">
    <property type="entry name" value="REDOX-SENSING TRANSCRIPTIONAL REPRESSOR REX 1"/>
    <property type="match status" value="1"/>
</dbReference>
<keyword evidence="4 7" id="KW-0520">NAD</keyword>
<dbReference type="SUPFAM" id="SSF46785">
    <property type="entry name" value="Winged helix' DNA-binding domain"/>
    <property type="match status" value="1"/>
</dbReference>
<evidence type="ECO:0000313" key="9">
    <source>
        <dbReference type="EMBL" id="SHJ87923.1"/>
    </source>
</evidence>
<comment type="subunit">
    <text evidence="7">Homodimer.</text>
</comment>
<dbReference type="Proteomes" id="UP000184386">
    <property type="component" value="Unassembled WGS sequence"/>
</dbReference>
<dbReference type="SUPFAM" id="SSF51735">
    <property type="entry name" value="NAD(P)-binding Rossmann-fold domains"/>
    <property type="match status" value="1"/>
</dbReference>
<dbReference type="NCBIfam" id="NF003996">
    <property type="entry name" value="PRK05472.2-5"/>
    <property type="match status" value="1"/>
</dbReference>
<name>A0A1M6MX93_9FIRM</name>
<evidence type="ECO:0000256" key="3">
    <source>
        <dbReference type="ARBA" id="ARBA00023015"/>
    </source>
</evidence>
<comment type="subcellular location">
    <subcellularLocation>
        <location evidence="7">Cytoplasm</location>
    </subcellularLocation>
</comment>
<dbReference type="Pfam" id="PF06971">
    <property type="entry name" value="Put_DNA-bind_N"/>
    <property type="match status" value="1"/>
</dbReference>
<keyword evidence="3 7" id="KW-0805">Transcription regulation</keyword>
<evidence type="ECO:0000256" key="6">
    <source>
        <dbReference type="ARBA" id="ARBA00023163"/>
    </source>
</evidence>
<dbReference type="Gene3D" id="3.40.50.720">
    <property type="entry name" value="NAD(P)-binding Rossmann-like Domain"/>
    <property type="match status" value="1"/>
</dbReference>
<evidence type="ECO:0000256" key="2">
    <source>
        <dbReference type="ARBA" id="ARBA00022491"/>
    </source>
</evidence>
<accession>A0A1M6MX93</accession>
<dbReference type="GO" id="GO:0051775">
    <property type="term" value="P:response to redox state"/>
    <property type="evidence" value="ECO:0007669"/>
    <property type="project" value="InterPro"/>
</dbReference>
<proteinExistence type="inferred from homology"/>
<keyword evidence="2 7" id="KW-0678">Repressor</keyword>
<dbReference type="STRING" id="1121322.SAMN02745136_01211"/>
<dbReference type="NCBIfam" id="NF003989">
    <property type="entry name" value="PRK05472.1-3"/>
    <property type="match status" value="1"/>
</dbReference>
<dbReference type="HAMAP" id="MF_01131">
    <property type="entry name" value="Rex"/>
    <property type="match status" value="1"/>
</dbReference>
<dbReference type="InterPro" id="IPR036390">
    <property type="entry name" value="WH_DNA-bd_sf"/>
</dbReference>
<dbReference type="NCBIfam" id="NF003994">
    <property type="entry name" value="PRK05472.2-3"/>
    <property type="match status" value="1"/>
</dbReference>
<comment type="similarity">
    <text evidence="7">Belongs to the transcriptional regulatory Rex family.</text>
</comment>
<dbReference type="EMBL" id="FRAC01000007">
    <property type="protein sequence ID" value="SHJ87923.1"/>
    <property type="molecule type" value="Genomic_DNA"/>
</dbReference>